<dbReference type="GO" id="GO:0006412">
    <property type="term" value="P:translation"/>
    <property type="evidence" value="ECO:0007669"/>
    <property type="project" value="InterPro"/>
</dbReference>
<dbReference type="Pfam" id="PF01294">
    <property type="entry name" value="Ribosomal_L13e"/>
    <property type="match status" value="1"/>
</dbReference>
<dbReference type="EMBL" id="JARAKH010000009">
    <property type="protein sequence ID" value="KAK8401413.1"/>
    <property type="molecule type" value="Genomic_DNA"/>
</dbReference>
<dbReference type="PANTHER" id="PTHR11722:SF0">
    <property type="entry name" value="LARGE RIBOSOMAL SUBUNIT PROTEIN EL13"/>
    <property type="match status" value="1"/>
</dbReference>
<keyword evidence="2" id="KW-0689">Ribosomal protein</keyword>
<evidence type="ECO:0000313" key="7">
    <source>
        <dbReference type="Proteomes" id="UP001487740"/>
    </source>
</evidence>
<evidence type="ECO:0000256" key="3">
    <source>
        <dbReference type="ARBA" id="ARBA00023274"/>
    </source>
</evidence>
<comment type="similarity">
    <text evidence="1">Belongs to the eukaryotic ribosomal protein eL13 family.</text>
</comment>
<reference evidence="6 7" key="1">
    <citation type="submission" date="2023-03" db="EMBL/GenBank/DDBJ databases">
        <title>High-quality genome of Scylla paramamosain provides insights in environmental adaptation.</title>
        <authorList>
            <person name="Zhang L."/>
        </authorList>
    </citation>
    <scope>NUCLEOTIDE SEQUENCE [LARGE SCALE GENOMIC DNA]</scope>
    <source>
        <strain evidence="6">LZ_2023a</strain>
        <tissue evidence="6">Muscle</tissue>
    </source>
</reference>
<evidence type="ECO:0000256" key="2">
    <source>
        <dbReference type="ARBA" id="ARBA00022980"/>
    </source>
</evidence>
<evidence type="ECO:0000256" key="4">
    <source>
        <dbReference type="ARBA" id="ARBA00035216"/>
    </source>
</evidence>
<evidence type="ECO:0000256" key="5">
    <source>
        <dbReference type="ARBA" id="ARBA00035321"/>
    </source>
</evidence>
<keyword evidence="3" id="KW-0687">Ribonucleoprotein</keyword>
<dbReference type="InterPro" id="IPR001380">
    <property type="entry name" value="Ribosomal_eL13"/>
</dbReference>
<dbReference type="PANTHER" id="PTHR11722">
    <property type="entry name" value="60S RIBOSOMAL PROTEIN L13"/>
    <property type="match status" value="1"/>
</dbReference>
<keyword evidence="7" id="KW-1185">Reference proteome</keyword>
<proteinExistence type="inferred from homology"/>
<dbReference type="Proteomes" id="UP001487740">
    <property type="component" value="Unassembled WGS sequence"/>
</dbReference>
<dbReference type="GO" id="GO:0003735">
    <property type="term" value="F:structural constituent of ribosome"/>
    <property type="evidence" value="ECO:0007669"/>
    <property type="project" value="InterPro"/>
</dbReference>
<dbReference type="GO" id="GO:0022625">
    <property type="term" value="C:cytosolic large ribosomal subunit"/>
    <property type="evidence" value="ECO:0007669"/>
    <property type="project" value="TreeGrafter"/>
</dbReference>
<comment type="caution">
    <text evidence="6">The sequence shown here is derived from an EMBL/GenBank/DDBJ whole genome shotgun (WGS) entry which is preliminary data.</text>
</comment>
<accession>A0AAW0UMQ4</accession>
<dbReference type="AlphaFoldDB" id="A0AAW0UMQ4"/>
<dbReference type="HAMAP" id="MF_00499">
    <property type="entry name" value="Ribosomal_eL13"/>
    <property type="match status" value="1"/>
</dbReference>
<dbReference type="Gene3D" id="1.20.5.110">
    <property type="match status" value="1"/>
</dbReference>
<name>A0AAW0UMQ4_SCYPA</name>
<dbReference type="GO" id="GO:0003723">
    <property type="term" value="F:RNA binding"/>
    <property type="evidence" value="ECO:0007669"/>
    <property type="project" value="TreeGrafter"/>
</dbReference>
<protein>
    <recommendedName>
        <fullName evidence="4">Large ribosomal subunit protein eL13</fullName>
    </recommendedName>
    <alternativeName>
        <fullName evidence="5">60S ribosomal protein L13</fullName>
    </alternativeName>
</protein>
<organism evidence="6 7">
    <name type="scientific">Scylla paramamosain</name>
    <name type="common">Mud crab</name>
    <dbReference type="NCBI Taxonomy" id="85552"/>
    <lineage>
        <taxon>Eukaryota</taxon>
        <taxon>Metazoa</taxon>
        <taxon>Ecdysozoa</taxon>
        <taxon>Arthropoda</taxon>
        <taxon>Crustacea</taxon>
        <taxon>Multicrustacea</taxon>
        <taxon>Malacostraca</taxon>
        <taxon>Eumalacostraca</taxon>
        <taxon>Eucarida</taxon>
        <taxon>Decapoda</taxon>
        <taxon>Pleocyemata</taxon>
        <taxon>Brachyura</taxon>
        <taxon>Eubrachyura</taxon>
        <taxon>Portunoidea</taxon>
        <taxon>Portunidae</taxon>
        <taxon>Portuninae</taxon>
        <taxon>Scylla</taxon>
    </lineage>
</organism>
<sequence length="250" mass="29120">MSGLNKMSSLYSARDKKKKKVFWNKERLNRKLRKAGPLSMAPKRNNIIPNCHFHKDWQRYVRTWFNQPARKQRRRNKRQVKARQVAPRPLGKLRPIVRCPTFKYNTKQRLGKGFTLEELKGAALNPKYARTIGIAVDYHRTNKSMESLQQNVQRLKVYKSKLILFPLKTAKPKKTDSTPQEIALAQQMKGVVMPHIPKARKEKARGISKRQKKYSCFNALRRERAIARTWGMRAKKAKEAAEDAAVTGKK</sequence>
<evidence type="ECO:0000256" key="1">
    <source>
        <dbReference type="ARBA" id="ARBA00005640"/>
    </source>
</evidence>
<evidence type="ECO:0000313" key="6">
    <source>
        <dbReference type="EMBL" id="KAK8401413.1"/>
    </source>
</evidence>
<gene>
    <name evidence="6" type="ORF">O3P69_002885</name>
</gene>